<evidence type="ECO:0000313" key="8">
    <source>
        <dbReference type="Proteomes" id="UP000298663"/>
    </source>
</evidence>
<organism evidence="7 8">
    <name type="scientific">Steinernema carpocapsae</name>
    <name type="common">Entomopathogenic nematode</name>
    <dbReference type="NCBI Taxonomy" id="34508"/>
    <lineage>
        <taxon>Eukaryota</taxon>
        <taxon>Metazoa</taxon>
        <taxon>Ecdysozoa</taxon>
        <taxon>Nematoda</taxon>
        <taxon>Chromadorea</taxon>
        <taxon>Rhabditida</taxon>
        <taxon>Tylenchina</taxon>
        <taxon>Panagrolaimomorpha</taxon>
        <taxon>Strongyloidoidea</taxon>
        <taxon>Steinernematidae</taxon>
        <taxon>Steinernema</taxon>
    </lineage>
</organism>
<evidence type="ECO:0000259" key="6">
    <source>
        <dbReference type="Pfam" id="PF23138"/>
    </source>
</evidence>
<keyword evidence="3" id="KW-0966">Cell projection</keyword>
<dbReference type="PANTHER" id="PTHR14881">
    <property type="entry name" value="LISH DOMAIN-CONTAINING PROTEIN ARMC9"/>
    <property type="match status" value="1"/>
</dbReference>
<reference evidence="7 8" key="1">
    <citation type="journal article" date="2015" name="Genome Biol.">
        <title>Comparative genomics of Steinernema reveals deeply conserved gene regulatory networks.</title>
        <authorList>
            <person name="Dillman A.R."/>
            <person name="Macchietto M."/>
            <person name="Porter C.F."/>
            <person name="Rogers A."/>
            <person name="Williams B."/>
            <person name="Antoshechkin I."/>
            <person name="Lee M.M."/>
            <person name="Goodwin Z."/>
            <person name="Lu X."/>
            <person name="Lewis E.E."/>
            <person name="Goodrich-Blair H."/>
            <person name="Stock S.P."/>
            <person name="Adams B.J."/>
            <person name="Sternberg P.W."/>
            <person name="Mortazavi A."/>
        </authorList>
    </citation>
    <scope>NUCLEOTIDE SEQUENCE [LARGE SCALE GENOMIC DNA]</scope>
    <source>
        <strain evidence="7 8">ALL</strain>
    </source>
</reference>
<feature type="compositionally biased region" description="Basic and acidic residues" evidence="4">
    <location>
        <begin position="257"/>
        <end position="268"/>
    </location>
</feature>
<dbReference type="STRING" id="34508.A0A4U8USA7"/>
<dbReference type="SUPFAM" id="SSF48371">
    <property type="entry name" value="ARM repeat"/>
    <property type="match status" value="1"/>
</dbReference>
<keyword evidence="8" id="KW-1185">Reference proteome</keyword>
<dbReference type="GO" id="GO:0036064">
    <property type="term" value="C:ciliary basal body"/>
    <property type="evidence" value="ECO:0007669"/>
    <property type="project" value="InterPro"/>
</dbReference>
<dbReference type="GO" id="GO:0005813">
    <property type="term" value="C:centrosome"/>
    <property type="evidence" value="ECO:0007669"/>
    <property type="project" value="UniProtKB-SubCell"/>
</dbReference>
<evidence type="ECO:0000256" key="2">
    <source>
        <dbReference type="ARBA" id="ARBA00022794"/>
    </source>
</evidence>
<comment type="caution">
    <text evidence="7">The sequence shown here is derived from an EMBL/GenBank/DDBJ whole genome shotgun (WGS) entry which is preliminary data.</text>
</comment>
<dbReference type="EMBL" id="AZBU02000001">
    <property type="protein sequence ID" value="TMS34578.1"/>
    <property type="molecule type" value="Genomic_DNA"/>
</dbReference>
<dbReference type="GO" id="GO:0097542">
    <property type="term" value="C:ciliary tip"/>
    <property type="evidence" value="ECO:0007669"/>
    <property type="project" value="TreeGrafter"/>
</dbReference>
<evidence type="ECO:0000313" key="7">
    <source>
        <dbReference type="EMBL" id="TMS34578.1"/>
    </source>
</evidence>
<dbReference type="GO" id="GO:0060271">
    <property type="term" value="P:cilium assembly"/>
    <property type="evidence" value="ECO:0007669"/>
    <property type="project" value="InterPro"/>
</dbReference>
<evidence type="ECO:0000256" key="1">
    <source>
        <dbReference type="ARBA" id="ARBA00004120"/>
    </source>
</evidence>
<dbReference type="InterPro" id="IPR011989">
    <property type="entry name" value="ARM-like"/>
</dbReference>
<dbReference type="GO" id="GO:0005814">
    <property type="term" value="C:centriole"/>
    <property type="evidence" value="ECO:0007669"/>
    <property type="project" value="TreeGrafter"/>
</dbReference>
<reference evidence="7 8" key="2">
    <citation type="journal article" date="2019" name="G3 (Bethesda)">
        <title>Hybrid Assembly of the Genome of the Entomopathogenic Nematode Steinernema carpocapsae Identifies the X-Chromosome.</title>
        <authorList>
            <person name="Serra L."/>
            <person name="Macchietto M."/>
            <person name="Macias-Munoz A."/>
            <person name="McGill C.J."/>
            <person name="Rodriguez I.M."/>
            <person name="Rodriguez B."/>
            <person name="Murad R."/>
            <person name="Mortazavi A."/>
        </authorList>
    </citation>
    <scope>NUCLEOTIDE SEQUENCE [LARGE SCALE GENOMIC DNA]</scope>
    <source>
        <strain evidence="7 8">ALL</strain>
    </source>
</reference>
<feature type="domain" description="ARMC9 CTLH-like" evidence="6">
    <location>
        <begin position="11"/>
        <end position="136"/>
    </location>
</feature>
<dbReference type="Pfam" id="PF23138">
    <property type="entry name" value="CTLH_Armc9"/>
    <property type="match status" value="1"/>
</dbReference>
<dbReference type="OrthoDB" id="193023at2759"/>
<dbReference type="Gene3D" id="1.25.10.10">
    <property type="entry name" value="Leucine-rich Repeat Variant"/>
    <property type="match status" value="1"/>
</dbReference>
<name>A0A4U8USA7_STECR</name>
<protein>
    <recommendedName>
        <fullName evidence="9">LisH domain-containing protein ARMC9</fullName>
    </recommendedName>
</protein>
<comment type="subcellular location">
    <subcellularLocation>
        <location evidence="1">Cytoplasm</location>
        <location evidence="1">Cytoskeleton</location>
        <location evidence="1">Cilium basal body</location>
    </subcellularLocation>
</comment>
<feature type="region of interest" description="Disordered" evidence="4">
    <location>
        <begin position="226"/>
        <end position="282"/>
    </location>
</feature>
<feature type="domain" description="LisH" evidence="5">
    <location>
        <begin position="454"/>
        <end position="571"/>
    </location>
</feature>
<dbReference type="InterPro" id="IPR040369">
    <property type="entry name" value="ARMC9"/>
</dbReference>
<dbReference type="InterPro" id="IPR016024">
    <property type="entry name" value="ARM-type_fold"/>
</dbReference>
<dbReference type="Pfam" id="PF21050">
    <property type="entry name" value="ARMC9_ARM"/>
    <property type="match status" value="1"/>
</dbReference>
<dbReference type="InterPro" id="IPR048959">
    <property type="entry name" value="ARMC9_ARM_dom"/>
</dbReference>
<dbReference type="AlphaFoldDB" id="A0A4U8USA7"/>
<keyword evidence="2" id="KW-0970">Cilium biogenesis/degradation</keyword>
<sequence>MYLKKVILEFEKKLLLNFEKGERERFYRLWNEAFGRSNYSSVNVVDFYLQIYFATYPLRKVTPDRAMYKDRLAVLKTYLEEGRGSTLSDTPELVQYFALPYVSDPFKHPVFKEILQKKWVKRVLDRLMQVMDKHLQMESDSDDEPLLSLWMNAYDQSPSTSSLDTTDQNREYRELQDDYYKLIDIASELIDCLEQSVQGKAISSEQFADISVRLMMSNREAERRMQQSAVGPRRARNQLGAPVQGVTKRNRSLSNCRKNDKRSLKRSESAGNLVPTDPKMKPTVEVPKVDAQAKEAKSPQLANVKSIVSQLNYTKINNQLIKNPSARFSALLLQALRQQITLTRNNTTNPNNIVRQFATKDVLSLKNRRNSVVAAIFSVIDNNTETKEEMARFLNALASFKIGRSYLLAIGQGKELLYQISLALRTRKVQSHAGDHALACLQKLSLRSFVQKELIQAGMIEWLTNLLDSRPGNFSLEYGSALLMNLCLNPVSHSTILRTTDSLLAMLANLIKHDNTQICPYVNGTLYSILSLAKVRMRARELDLETLIKDKLEMADCDEDEIQLPFVLRQLKGEMLFALKQEITPG</sequence>
<evidence type="ECO:0000259" key="5">
    <source>
        <dbReference type="Pfam" id="PF21050"/>
    </source>
</evidence>
<evidence type="ECO:0000256" key="4">
    <source>
        <dbReference type="SAM" id="MobiDB-lite"/>
    </source>
</evidence>
<dbReference type="Proteomes" id="UP000298663">
    <property type="component" value="Unassembled WGS sequence"/>
</dbReference>
<accession>A0A4U8USA7</accession>
<evidence type="ECO:0000256" key="3">
    <source>
        <dbReference type="ARBA" id="ARBA00023273"/>
    </source>
</evidence>
<dbReference type="PANTHER" id="PTHR14881:SF4">
    <property type="entry name" value="LISH DOMAIN-CONTAINING PROTEIN ARMC9"/>
    <property type="match status" value="1"/>
</dbReference>
<dbReference type="InterPro" id="IPR056327">
    <property type="entry name" value="ARMC9_CTLH-like_dom"/>
</dbReference>
<proteinExistence type="predicted"/>
<gene>
    <name evidence="7" type="ORF">L596_002140</name>
</gene>
<evidence type="ECO:0008006" key="9">
    <source>
        <dbReference type="Google" id="ProtNLM"/>
    </source>
</evidence>